<proteinExistence type="predicted"/>
<keyword evidence="2" id="KW-1185">Reference proteome</keyword>
<sequence>MALYARIEKIEEDERKVRYRYTDMSGGERTLLLDKESETVSSEGGVEDMLYRAVARKVAVAWVRDGIAPEKLLVQS</sequence>
<dbReference type="Proteomes" id="UP000623010">
    <property type="component" value="Unassembled WGS sequence"/>
</dbReference>
<name>A0A918VNH6_9ACTN</name>
<dbReference type="RefSeq" id="WP_190060339.1">
    <property type="nucleotide sequence ID" value="NZ_BMWH01000030.1"/>
</dbReference>
<protein>
    <submittedName>
        <fullName evidence="1">Uncharacterized protein</fullName>
    </submittedName>
</protein>
<dbReference type="AlphaFoldDB" id="A0A918VNH6"/>
<dbReference type="EMBL" id="BMWH01000030">
    <property type="protein sequence ID" value="GHA10245.1"/>
    <property type="molecule type" value="Genomic_DNA"/>
</dbReference>
<reference evidence="1" key="1">
    <citation type="journal article" date="2014" name="Int. J. Syst. Evol. Microbiol.">
        <title>Complete genome sequence of Corynebacterium casei LMG S-19264T (=DSM 44701T), isolated from a smear-ripened cheese.</title>
        <authorList>
            <consortium name="US DOE Joint Genome Institute (JGI-PGF)"/>
            <person name="Walter F."/>
            <person name="Albersmeier A."/>
            <person name="Kalinowski J."/>
            <person name="Ruckert C."/>
        </authorList>
    </citation>
    <scope>NUCLEOTIDE SEQUENCE</scope>
    <source>
        <strain evidence="1">JCM 5016</strain>
    </source>
</reference>
<accession>A0A918VNH6</accession>
<comment type="caution">
    <text evidence="1">The sequence shown here is derived from an EMBL/GenBank/DDBJ whole genome shotgun (WGS) entry which is preliminary data.</text>
</comment>
<evidence type="ECO:0000313" key="1">
    <source>
        <dbReference type="EMBL" id="GHA10245.1"/>
    </source>
</evidence>
<reference evidence="1" key="2">
    <citation type="submission" date="2020-09" db="EMBL/GenBank/DDBJ databases">
        <authorList>
            <person name="Sun Q."/>
            <person name="Ohkuma M."/>
        </authorList>
    </citation>
    <scope>NUCLEOTIDE SEQUENCE</scope>
    <source>
        <strain evidence="1">JCM 5016</strain>
    </source>
</reference>
<evidence type="ECO:0000313" key="2">
    <source>
        <dbReference type="Proteomes" id="UP000623010"/>
    </source>
</evidence>
<organism evidence="1 2">
    <name type="scientific">Streptomyces echinoruber</name>
    <dbReference type="NCBI Taxonomy" id="68898"/>
    <lineage>
        <taxon>Bacteria</taxon>
        <taxon>Bacillati</taxon>
        <taxon>Actinomycetota</taxon>
        <taxon>Actinomycetes</taxon>
        <taxon>Kitasatosporales</taxon>
        <taxon>Streptomycetaceae</taxon>
        <taxon>Streptomyces</taxon>
    </lineage>
</organism>
<gene>
    <name evidence="1" type="ORF">GCM10010389_56820</name>
</gene>